<dbReference type="EMBL" id="JARAKH010006404">
    <property type="protein sequence ID" value="KAK8371837.1"/>
    <property type="molecule type" value="Genomic_DNA"/>
</dbReference>
<feature type="compositionally biased region" description="Basic and acidic residues" evidence="1">
    <location>
        <begin position="60"/>
        <end position="70"/>
    </location>
</feature>
<organism evidence="2 3">
    <name type="scientific">Scylla paramamosain</name>
    <name type="common">Mud crab</name>
    <dbReference type="NCBI Taxonomy" id="85552"/>
    <lineage>
        <taxon>Eukaryota</taxon>
        <taxon>Metazoa</taxon>
        <taxon>Ecdysozoa</taxon>
        <taxon>Arthropoda</taxon>
        <taxon>Crustacea</taxon>
        <taxon>Multicrustacea</taxon>
        <taxon>Malacostraca</taxon>
        <taxon>Eumalacostraca</taxon>
        <taxon>Eucarida</taxon>
        <taxon>Decapoda</taxon>
        <taxon>Pleocyemata</taxon>
        <taxon>Brachyura</taxon>
        <taxon>Eubrachyura</taxon>
        <taxon>Portunoidea</taxon>
        <taxon>Portunidae</taxon>
        <taxon>Portuninae</taxon>
        <taxon>Scylla</taxon>
    </lineage>
</organism>
<keyword evidence="3" id="KW-1185">Reference proteome</keyword>
<feature type="compositionally biased region" description="Polar residues" evidence="1">
    <location>
        <begin position="782"/>
        <end position="792"/>
    </location>
</feature>
<accession>A0AAW0SAF6</accession>
<dbReference type="Proteomes" id="UP001487740">
    <property type="component" value="Unassembled WGS sequence"/>
</dbReference>
<evidence type="ECO:0000313" key="2">
    <source>
        <dbReference type="EMBL" id="KAK8371837.1"/>
    </source>
</evidence>
<sequence length="804" mass="87771">MREDSKRQQGRLEAEVASVPTTSLNGEGEKGATGGEVIPYEKLVQIPTSLPQVSDPIEPPPKEAPPKATEEEGTVVIPDVEPFYKQQEKEVAEKIKESLAVTEYVEPSSILVLSGVPSSVVQYTVFEMQPSVTVLVTWATRVIPGRSRLVCQELRQVPSSLAPPQFPTGTALPPLPTCLSSKPGEGYNLSFTITFPSYAPVLTATLVETFSSTQMSAAMVLQQPSIVQAGQPIAITVQFVDEDSGLVLDGQAFKGQTFVGELLAKTAEGHFEVIQRLYVPDEAVSMLTFENVIFEASDVRQQLIAKVAVVPAGWYMESSLPRLVVYPSHLATKKYPMVRSLRTDLFRWKQLEGVKDVLEDGVLSMLLQSVDMLADGVYWGPVDVTLRNDSNKKGIAEYQITGPQEHVATALGKLCTSLSSNIAIPVVTECLDTHYNARKVYVEDQILRCSQRNVAHLLNESPLLDNQKGSEVSLVSSIPKDPPTLVSPLWHHILCCSQKNVLLWNETESEDGVSDAGNSTEVSLISGVPVHLPALTSPLCTRMAKEIVLKYPEILRAGRPLSLSLKFVGADGSLLDGAVFVDQKVLIEIQGRDVSAQGEVQILKRIYLPENNLSAIPVDVVISEVSVRYQLAAKVSVVPAGWHLQFVSPDLVVYPENLEVQENSVTKNVQMNVTRWLVAAPQVNPELEDRLMQVIMGVDMSVEGVYWGPVTFAPVTSGSSKKGVASFTITGPEDSVMAALEGLCLELKAAVTIIIEQSCNKSSKYFVKKVYVEGNLLHCSQESSGTQDQLQDPQRIGRHKFSRG</sequence>
<feature type="region of interest" description="Disordered" evidence="1">
    <location>
        <begin position="49"/>
        <end position="71"/>
    </location>
</feature>
<comment type="caution">
    <text evidence="2">The sequence shown here is derived from an EMBL/GenBank/DDBJ whole genome shotgun (WGS) entry which is preliminary data.</text>
</comment>
<protein>
    <submittedName>
        <fullName evidence="2">Uncharacterized protein</fullName>
    </submittedName>
</protein>
<reference evidence="2 3" key="1">
    <citation type="submission" date="2023-03" db="EMBL/GenBank/DDBJ databases">
        <title>High-quality genome of Scylla paramamosain provides insights in environmental adaptation.</title>
        <authorList>
            <person name="Zhang L."/>
        </authorList>
    </citation>
    <scope>NUCLEOTIDE SEQUENCE [LARGE SCALE GENOMIC DNA]</scope>
    <source>
        <strain evidence="2">LZ_2023a</strain>
        <tissue evidence="2">Muscle</tissue>
    </source>
</reference>
<gene>
    <name evidence="2" type="ORF">O3P69_015714</name>
</gene>
<name>A0AAW0SAF6_SCYPA</name>
<evidence type="ECO:0000256" key="1">
    <source>
        <dbReference type="SAM" id="MobiDB-lite"/>
    </source>
</evidence>
<proteinExistence type="predicted"/>
<feature type="region of interest" description="Disordered" evidence="1">
    <location>
        <begin position="782"/>
        <end position="804"/>
    </location>
</feature>
<evidence type="ECO:0000313" key="3">
    <source>
        <dbReference type="Proteomes" id="UP001487740"/>
    </source>
</evidence>
<dbReference type="AlphaFoldDB" id="A0AAW0SAF6"/>
<feature type="compositionally biased region" description="Basic and acidic residues" evidence="1">
    <location>
        <begin position="1"/>
        <end position="14"/>
    </location>
</feature>
<feature type="region of interest" description="Disordered" evidence="1">
    <location>
        <begin position="1"/>
        <end position="37"/>
    </location>
</feature>